<reference evidence="4" key="1">
    <citation type="journal article" date="2019" name="Int. J. Syst. Evol. Microbiol.">
        <title>The Global Catalogue of Microorganisms (GCM) 10K type strain sequencing project: providing services to taxonomists for standard genome sequencing and annotation.</title>
        <authorList>
            <consortium name="The Broad Institute Genomics Platform"/>
            <consortium name="The Broad Institute Genome Sequencing Center for Infectious Disease"/>
            <person name="Wu L."/>
            <person name="Ma J."/>
        </authorList>
    </citation>
    <scope>NUCLEOTIDE SEQUENCE [LARGE SCALE GENOMIC DNA]</scope>
    <source>
        <strain evidence="4">JCM 17923</strain>
    </source>
</reference>
<comment type="caution">
    <text evidence="3">The sequence shown here is derived from an EMBL/GenBank/DDBJ whole genome shotgun (WGS) entry which is preliminary data.</text>
</comment>
<dbReference type="SUPFAM" id="SSF53474">
    <property type="entry name" value="alpha/beta-Hydrolases"/>
    <property type="match status" value="1"/>
</dbReference>
<organism evidence="3 4">
    <name type="scientific">Hymenobacter saemangeumensis</name>
    <dbReference type="NCBI Taxonomy" id="1084522"/>
    <lineage>
        <taxon>Bacteria</taxon>
        <taxon>Pseudomonadati</taxon>
        <taxon>Bacteroidota</taxon>
        <taxon>Cytophagia</taxon>
        <taxon>Cytophagales</taxon>
        <taxon>Hymenobacteraceae</taxon>
        <taxon>Hymenobacter</taxon>
    </lineage>
</organism>
<evidence type="ECO:0000259" key="2">
    <source>
        <dbReference type="Pfam" id="PF20434"/>
    </source>
</evidence>
<accession>A0ABP8IHX6</accession>
<gene>
    <name evidence="3" type="ORF">GCM10023185_25320</name>
</gene>
<keyword evidence="4" id="KW-1185">Reference proteome</keyword>
<sequence>MPRLIAVLPAALLLALLLVACDGSARPSRRFRDVAYVESSTPGFDPERHRLDVYAPRKAATGAGHPVVIFIHGGAWNSGNKNIYTFVGRRLARQGIVAVVINYRLAPAVQVPQMADDCARALAWTRQHIGRYGGDAARVYAMGHSAGGGLAALLATDQELQARHGLPPNALSGVVLDDPGGLDMYTFLMNKAAGDREYHDAFGDTPAGWKQMSPIYKLRPGLPPFLIFLGEKTYPSISSSTARFRKQLQAVGQDPLYKVLPGKKHIPMVLMLYWKNNIIYQELRKLVF</sequence>
<dbReference type="InterPro" id="IPR049492">
    <property type="entry name" value="BD-FAE-like_dom"/>
</dbReference>
<dbReference type="EMBL" id="BAABGZ010000028">
    <property type="protein sequence ID" value="GAA4359063.1"/>
    <property type="molecule type" value="Genomic_DNA"/>
</dbReference>
<proteinExistence type="predicted"/>
<evidence type="ECO:0000313" key="3">
    <source>
        <dbReference type="EMBL" id="GAA4359063.1"/>
    </source>
</evidence>
<protein>
    <recommendedName>
        <fullName evidence="2">BD-FAE-like domain-containing protein</fullName>
    </recommendedName>
</protein>
<keyword evidence="1" id="KW-0378">Hydrolase</keyword>
<dbReference type="PROSITE" id="PS51257">
    <property type="entry name" value="PROKAR_LIPOPROTEIN"/>
    <property type="match status" value="1"/>
</dbReference>
<dbReference type="InterPro" id="IPR050300">
    <property type="entry name" value="GDXG_lipolytic_enzyme"/>
</dbReference>
<dbReference type="InterPro" id="IPR029058">
    <property type="entry name" value="AB_hydrolase_fold"/>
</dbReference>
<evidence type="ECO:0000313" key="4">
    <source>
        <dbReference type="Proteomes" id="UP001501153"/>
    </source>
</evidence>
<evidence type="ECO:0000256" key="1">
    <source>
        <dbReference type="ARBA" id="ARBA00022801"/>
    </source>
</evidence>
<dbReference type="PANTHER" id="PTHR48081:SF33">
    <property type="entry name" value="KYNURENINE FORMAMIDASE"/>
    <property type="match status" value="1"/>
</dbReference>
<dbReference type="Pfam" id="PF20434">
    <property type="entry name" value="BD-FAE"/>
    <property type="match status" value="1"/>
</dbReference>
<name>A0ABP8IHX6_9BACT</name>
<dbReference type="Gene3D" id="3.40.50.1820">
    <property type="entry name" value="alpha/beta hydrolase"/>
    <property type="match status" value="1"/>
</dbReference>
<dbReference type="RefSeq" id="WP_345236424.1">
    <property type="nucleotide sequence ID" value="NZ_BAABGZ010000028.1"/>
</dbReference>
<feature type="domain" description="BD-FAE-like" evidence="2">
    <location>
        <begin position="51"/>
        <end position="232"/>
    </location>
</feature>
<dbReference type="PANTHER" id="PTHR48081">
    <property type="entry name" value="AB HYDROLASE SUPERFAMILY PROTEIN C4A8.06C"/>
    <property type="match status" value="1"/>
</dbReference>
<dbReference type="Proteomes" id="UP001501153">
    <property type="component" value="Unassembled WGS sequence"/>
</dbReference>